<organism evidence="2 3">
    <name type="scientific">Zasmidium cellare ATCC 36951</name>
    <dbReference type="NCBI Taxonomy" id="1080233"/>
    <lineage>
        <taxon>Eukaryota</taxon>
        <taxon>Fungi</taxon>
        <taxon>Dikarya</taxon>
        <taxon>Ascomycota</taxon>
        <taxon>Pezizomycotina</taxon>
        <taxon>Dothideomycetes</taxon>
        <taxon>Dothideomycetidae</taxon>
        <taxon>Mycosphaerellales</taxon>
        <taxon>Mycosphaerellaceae</taxon>
        <taxon>Zasmidium</taxon>
    </lineage>
</organism>
<name>A0A6A6CJS9_ZASCE</name>
<reference evidence="2" key="1">
    <citation type="journal article" date="2020" name="Stud. Mycol.">
        <title>101 Dothideomycetes genomes: a test case for predicting lifestyles and emergence of pathogens.</title>
        <authorList>
            <person name="Haridas S."/>
            <person name="Albert R."/>
            <person name="Binder M."/>
            <person name="Bloem J."/>
            <person name="Labutti K."/>
            <person name="Salamov A."/>
            <person name="Andreopoulos B."/>
            <person name="Baker S."/>
            <person name="Barry K."/>
            <person name="Bills G."/>
            <person name="Bluhm B."/>
            <person name="Cannon C."/>
            <person name="Castanera R."/>
            <person name="Culley D."/>
            <person name="Daum C."/>
            <person name="Ezra D."/>
            <person name="Gonzalez J."/>
            <person name="Henrissat B."/>
            <person name="Kuo A."/>
            <person name="Liang C."/>
            <person name="Lipzen A."/>
            <person name="Lutzoni F."/>
            <person name="Magnuson J."/>
            <person name="Mondo S."/>
            <person name="Nolan M."/>
            <person name="Ohm R."/>
            <person name="Pangilinan J."/>
            <person name="Park H.-J."/>
            <person name="Ramirez L."/>
            <person name="Alfaro M."/>
            <person name="Sun H."/>
            <person name="Tritt A."/>
            <person name="Yoshinaga Y."/>
            <person name="Zwiers L.-H."/>
            <person name="Turgeon B."/>
            <person name="Goodwin S."/>
            <person name="Spatafora J."/>
            <person name="Crous P."/>
            <person name="Grigoriev I."/>
        </authorList>
    </citation>
    <scope>NUCLEOTIDE SEQUENCE</scope>
    <source>
        <strain evidence="2">ATCC 36951</strain>
    </source>
</reference>
<dbReference type="EMBL" id="ML993593">
    <property type="protein sequence ID" value="KAF2167484.1"/>
    <property type="molecule type" value="Genomic_DNA"/>
</dbReference>
<accession>A0A6A6CJS9</accession>
<gene>
    <name evidence="2" type="ORF">M409DRAFT_22292</name>
</gene>
<feature type="region of interest" description="Disordered" evidence="1">
    <location>
        <begin position="1"/>
        <end position="65"/>
    </location>
</feature>
<dbReference type="RefSeq" id="XP_033668373.1">
    <property type="nucleotide sequence ID" value="XM_033806271.1"/>
</dbReference>
<evidence type="ECO:0000313" key="3">
    <source>
        <dbReference type="Proteomes" id="UP000799537"/>
    </source>
</evidence>
<protein>
    <submittedName>
        <fullName evidence="2">Uncharacterized protein</fullName>
    </submittedName>
</protein>
<feature type="region of interest" description="Disordered" evidence="1">
    <location>
        <begin position="154"/>
        <end position="176"/>
    </location>
</feature>
<sequence length="176" mass="19504">MLRTNNEEPASDAWSGADSSELEGPPLVNERLDPMDISPSSQAESSRLDEVSMEPPFPNRPPAASVPHIRSSITFSRYHASRIPEDMFRELASYGFHPGPNGELRLPLGTRPLYSLMEAESSSEQSFLHPALGVNVEAIEGSQHLIRLDFEIVSRPDPSGPMEDDEGHNRTSRLLR</sequence>
<dbReference type="Proteomes" id="UP000799537">
    <property type="component" value="Unassembled WGS sequence"/>
</dbReference>
<keyword evidence="3" id="KW-1185">Reference proteome</keyword>
<evidence type="ECO:0000313" key="2">
    <source>
        <dbReference type="EMBL" id="KAF2167484.1"/>
    </source>
</evidence>
<dbReference type="AlphaFoldDB" id="A0A6A6CJS9"/>
<dbReference type="GeneID" id="54559543"/>
<proteinExistence type="predicted"/>
<evidence type="ECO:0000256" key="1">
    <source>
        <dbReference type="SAM" id="MobiDB-lite"/>
    </source>
</evidence>